<dbReference type="Pfam" id="PF23247">
    <property type="entry name" value="LRR_RPS2"/>
    <property type="match status" value="8"/>
</dbReference>
<dbReference type="InterPro" id="IPR002182">
    <property type="entry name" value="NB-ARC"/>
</dbReference>
<dbReference type="SMART" id="SM00382">
    <property type="entry name" value="AAA"/>
    <property type="match status" value="1"/>
</dbReference>
<evidence type="ECO:0000259" key="7">
    <source>
        <dbReference type="SMART" id="SM00382"/>
    </source>
</evidence>
<dbReference type="InterPro" id="IPR032675">
    <property type="entry name" value="LRR_dom_sf"/>
</dbReference>
<evidence type="ECO:0000256" key="2">
    <source>
        <dbReference type="ARBA" id="ARBA00022737"/>
    </source>
</evidence>
<feature type="coiled-coil region" evidence="6">
    <location>
        <begin position="36"/>
        <end position="66"/>
    </location>
</feature>
<dbReference type="InterPro" id="IPR027417">
    <property type="entry name" value="P-loop_NTPase"/>
</dbReference>
<accession>A0AAV5KSX5</accession>
<dbReference type="Pfam" id="PF00931">
    <property type="entry name" value="NB-ARC"/>
    <property type="match status" value="1"/>
</dbReference>
<comment type="caution">
    <text evidence="8">The sequence shown here is derived from an EMBL/GenBank/DDBJ whole genome shotgun (WGS) entry which is preliminary data.</text>
</comment>
<feature type="domain" description="AAA+ ATPase" evidence="7">
    <location>
        <begin position="185"/>
        <end position="345"/>
    </location>
</feature>
<dbReference type="PRINTS" id="PR00364">
    <property type="entry name" value="DISEASERSIST"/>
</dbReference>
<dbReference type="GO" id="GO:0005524">
    <property type="term" value="F:ATP binding"/>
    <property type="evidence" value="ECO:0007669"/>
    <property type="project" value="UniProtKB-KW"/>
</dbReference>
<dbReference type="EMBL" id="BPVZ01000077">
    <property type="protein sequence ID" value="GKV27735.1"/>
    <property type="molecule type" value="Genomic_DNA"/>
</dbReference>
<keyword evidence="3" id="KW-0547">Nucleotide-binding</keyword>
<keyword evidence="6" id="KW-0175">Coiled coil</keyword>
<protein>
    <recommendedName>
        <fullName evidence="7">AAA+ ATPase domain-containing protein</fullName>
    </recommendedName>
</protein>
<reference evidence="8 9" key="1">
    <citation type="journal article" date="2021" name="Commun. Biol.">
        <title>The genome of Shorea leprosula (Dipterocarpaceae) highlights the ecological relevance of drought in aseasonal tropical rainforests.</title>
        <authorList>
            <person name="Ng K.K.S."/>
            <person name="Kobayashi M.J."/>
            <person name="Fawcett J.A."/>
            <person name="Hatakeyama M."/>
            <person name="Paape T."/>
            <person name="Ng C.H."/>
            <person name="Ang C.C."/>
            <person name="Tnah L.H."/>
            <person name="Lee C.T."/>
            <person name="Nishiyama T."/>
            <person name="Sese J."/>
            <person name="O'Brien M.J."/>
            <person name="Copetti D."/>
            <person name="Mohd Noor M.I."/>
            <person name="Ong R.C."/>
            <person name="Putra M."/>
            <person name="Sireger I.Z."/>
            <person name="Indrioko S."/>
            <person name="Kosugi Y."/>
            <person name="Izuno A."/>
            <person name="Isagi Y."/>
            <person name="Lee S.L."/>
            <person name="Shimizu K.K."/>
        </authorList>
    </citation>
    <scope>NUCLEOTIDE SEQUENCE [LARGE SCALE GENOMIC DNA]</scope>
    <source>
        <strain evidence="8">214</strain>
    </source>
</reference>
<dbReference type="Pfam" id="PF23598">
    <property type="entry name" value="LRR_14"/>
    <property type="match status" value="1"/>
</dbReference>
<evidence type="ECO:0000313" key="8">
    <source>
        <dbReference type="EMBL" id="GKV27735.1"/>
    </source>
</evidence>
<organism evidence="8 9">
    <name type="scientific">Rubroshorea leprosula</name>
    <dbReference type="NCBI Taxonomy" id="152421"/>
    <lineage>
        <taxon>Eukaryota</taxon>
        <taxon>Viridiplantae</taxon>
        <taxon>Streptophyta</taxon>
        <taxon>Embryophyta</taxon>
        <taxon>Tracheophyta</taxon>
        <taxon>Spermatophyta</taxon>
        <taxon>Magnoliopsida</taxon>
        <taxon>eudicotyledons</taxon>
        <taxon>Gunneridae</taxon>
        <taxon>Pentapetalae</taxon>
        <taxon>rosids</taxon>
        <taxon>malvids</taxon>
        <taxon>Malvales</taxon>
        <taxon>Dipterocarpaceae</taxon>
        <taxon>Rubroshorea</taxon>
    </lineage>
</organism>
<evidence type="ECO:0000256" key="6">
    <source>
        <dbReference type="SAM" id="Coils"/>
    </source>
</evidence>
<dbReference type="InterPro" id="IPR055414">
    <property type="entry name" value="LRR_R13L4/SHOC2-like"/>
</dbReference>
<dbReference type="SUPFAM" id="SSF52058">
    <property type="entry name" value="L domain-like"/>
    <property type="match status" value="1"/>
</dbReference>
<dbReference type="Gene3D" id="3.80.10.10">
    <property type="entry name" value="Ribonuclease Inhibitor"/>
    <property type="match status" value="7"/>
</dbReference>
<evidence type="ECO:0000313" key="9">
    <source>
        <dbReference type="Proteomes" id="UP001054252"/>
    </source>
</evidence>
<proteinExistence type="inferred from homology"/>
<evidence type="ECO:0000256" key="4">
    <source>
        <dbReference type="ARBA" id="ARBA00022821"/>
    </source>
</evidence>
<dbReference type="SUPFAM" id="SSF52540">
    <property type="entry name" value="P-loop containing nucleoside triphosphate hydrolases"/>
    <property type="match status" value="1"/>
</dbReference>
<dbReference type="Gene3D" id="3.40.50.300">
    <property type="entry name" value="P-loop containing nucleotide triphosphate hydrolases"/>
    <property type="match status" value="1"/>
</dbReference>
<keyword evidence="9" id="KW-1185">Reference proteome</keyword>
<dbReference type="PANTHER" id="PTHR33463">
    <property type="entry name" value="NB-ARC DOMAIN-CONTAINING PROTEIN-RELATED"/>
    <property type="match status" value="1"/>
</dbReference>
<keyword evidence="2" id="KW-0677">Repeat</keyword>
<dbReference type="InterPro" id="IPR042197">
    <property type="entry name" value="Apaf_helical"/>
</dbReference>
<dbReference type="InterPro" id="IPR050905">
    <property type="entry name" value="Plant_NBS-LRR"/>
</dbReference>
<dbReference type="PANTHER" id="PTHR33463:SF198">
    <property type="entry name" value="RPP4C3"/>
    <property type="match status" value="1"/>
</dbReference>
<dbReference type="GO" id="GO:0043531">
    <property type="term" value="F:ADP binding"/>
    <property type="evidence" value="ECO:0007669"/>
    <property type="project" value="InterPro"/>
</dbReference>
<evidence type="ECO:0000256" key="1">
    <source>
        <dbReference type="ARBA" id="ARBA00008894"/>
    </source>
</evidence>
<dbReference type="SUPFAM" id="SSF52047">
    <property type="entry name" value="RNI-like"/>
    <property type="match status" value="3"/>
</dbReference>
<dbReference type="Proteomes" id="UP001054252">
    <property type="component" value="Unassembled WGS sequence"/>
</dbReference>
<evidence type="ECO:0000256" key="3">
    <source>
        <dbReference type="ARBA" id="ARBA00022741"/>
    </source>
</evidence>
<gene>
    <name evidence="8" type="ORF">SLEP1_g36872</name>
</gene>
<keyword evidence="5" id="KW-0067">ATP-binding</keyword>
<evidence type="ECO:0000256" key="5">
    <source>
        <dbReference type="ARBA" id="ARBA00022840"/>
    </source>
</evidence>
<name>A0AAV5KSX5_9ROSI</name>
<comment type="similarity">
    <text evidence="1">Belongs to the disease resistance NB-LRR family.</text>
</comment>
<dbReference type="InterPro" id="IPR057135">
    <property type="entry name" value="At4g27190-like_LRR"/>
</dbReference>
<dbReference type="Gene3D" id="1.10.8.430">
    <property type="entry name" value="Helical domain of apoptotic protease-activating factors"/>
    <property type="match status" value="1"/>
</dbReference>
<keyword evidence="4" id="KW-0611">Plant defense</keyword>
<sequence length="2162" mass="246316">MPDPITNAVVDKVAENIVDRILNFILNPITVRITVVRKCNENVQNLKNHVDELQTEMEHVEKYEKEVSRTGKGVDVKIRNWLDSAGKLVEAGEELKGAGEEFAKKECFFRLCPNSIPRYKLSKEAEKNSKDIVQHLEVARGFGPLPLSHAPSPQQDVATLVEGFEEFRSRKIVLDQIMEALRSPTVNRIGLHGTSGMGKTMLVKMVKAKAKKDSLFTAVVMATVTKGWEVKSIQEEIARDLDMDLLSFTDTHRQLADPIRAKLKEVKKVLLILDDVWETDVEQHFEKFGIPSESEMKQATERKNEESSSGEEDMLCKILLTSRFHHVLSRIIDEKDPIFEVRKLEDDEPWDLFKKTVGSDIENSDFQQKAKEIVEKCLGLPVAIVSVGKAMRRKTEQFEWDDALTELKKPSPEGISAAVYNPIELNYINLKEEELKQTFILCSLLSRNSSIDDLLKCGMGLDLFQKVNTIEETRAKVLRLVSHLKSSSLLVDGKSSLHFQMHDQIQEVAFYIAFRDRGGLALVDEAASRKLKDKKSLEKLKWISLPNGDIELPANEFRCPQLTFFYLSNKAQSLQFPSEFFKKADGLHVLCLTKVDFKSMPLPIPLIPTNLHSLLLDRCAFKIEGLRAIMGNLENLEVLSLAGCDIKELPREMEKLTKLKLLDVNDCTKLRVIPRQVLARLSKLEELKMGNSFDQWDDVEGGNAGLAELTELHMLTALEVRIPNFRGTLFPENLERFKIFIGIVEQPPPRFWGYWRDYSWHSYSWSSSFESSKMMKLKLEGASIKSNNSVKKLLKKTEELYLEGLNGVQGLVEELDDEGFPHLKCLHVQNGPDIRGIFNPAGRLLRSQVFPMLEVLTLSNLEKMEKICHGLTGAAPFKVLRKITVVDCHQLKNLFSFSMTRQLQLQEITVENCNNIEEIIDDVEEQGNGNDIVEESEGCKLGGSLQSLTLRRLPKLISFFNSGNCSGISLFNDKCRFPNLEELVLSRINVDMIWIASYCVENLTKLIIFGCDNLKYLFSSTVARSLVKLGHLQIEYCKMMTKVLSKENEEEKGNLIFPGLKFLRLQHLQNLVSFYFGDSTIEFSSLKYLEVWSCREFKGFAVMSTNTDVAAGIQPFFNEQCLFPNLEELQLAFIKVDMICIASYCVENLTRLIIRYCNNLKYLFSSTAARSLVKLGHLEIENCKMMAKVLSEENEEEKGNLIFPALKFLELRELQNLVSFYFGDSTIEFSSLNELIVKTCPELKGFAVMSTNTDVAAGIQPFFNEQVDIPFLDDLDLNSICVQQIWHSQITSMSSFVQNLRKLILLNCNNLKYLFTSSMVKSLGQLEVLNIGECKEMQVVILIEELVEKEKTSQTMFPKLDNLHLNDLLQLIRFCSNCNSLGEVYEAQGINGSGSQVLAATQSNLVETEVTQLVFPQVTNLALCHLPNFKGFFPQIHITKWPLLKRMLVQQCDKVKTFASEFLSIEITYGDNQLERQTQDPMFWIGKDSFPCLEQLKFKHNDNMKEIWRGQYPGVYFPKLKDIKLLQSQNCSALLPYFKFFFQTLPSLEKLVVKEASFPEIFQCERLHSEGRPIHAASRLSELKLSKLNGLMHLWKEESHLKSIFYNLRTLEVLECIKLVNLVPSVVSFENLQTLEISKCHGLENLVSYSTAKSLEQLKRMSITDCDLVEEIVKCMEDNVKDGIVYSQLQSLQLRGLPKLSSFCTGKCDLEFPSLKEVIVIRCPQMKYFSLGKTVTKELQNVQWRDGRKKGHWVSDLNSTIQDLYTQKCGYFGSENLTFSDEFFELIEIWKKSPEQLTLPFKQLQYLEVRNCSSLSYLLTPCMALSLLQLKDLKVKDCAAMEQVIMVTGVEEVDLILFPQLKSLSLESCSKLSNFYVGSNTLKLPMLEKITVKDCLKMARFASTFSSKKEKKTADGRSEETLVKDIFIKAFFSDEVEIPILETLTLSSINIKQIWNNQLSSLSSLAQHLTKLKVVNCSNLKCLFTFSMVKSFVQLKELGISECEMMEVVILMEGTVKEEQISQTVFPELKTLTLNDLPQLATFCSNCDSPGKISDSERVNIGIESQKLLATQSTLVETKATKVVFSQVTDLIFRLLPKFKSFFPQSHITEWPSLNRLVLIECHGAQIVASEFLGIEMTDGDNHLERESQPLLFWISKVRYIS</sequence>
<dbReference type="GO" id="GO:0006952">
    <property type="term" value="P:defense response"/>
    <property type="evidence" value="ECO:0007669"/>
    <property type="project" value="UniProtKB-KW"/>
</dbReference>
<dbReference type="InterPro" id="IPR003593">
    <property type="entry name" value="AAA+_ATPase"/>
</dbReference>